<evidence type="ECO:0000313" key="20">
    <source>
        <dbReference type="Proteomes" id="UP001161247"/>
    </source>
</evidence>
<dbReference type="GO" id="GO:0005524">
    <property type="term" value="F:ATP binding"/>
    <property type="evidence" value="ECO:0007669"/>
    <property type="project" value="UniProtKB-KW"/>
</dbReference>
<dbReference type="GO" id="GO:0048544">
    <property type="term" value="P:recognition of pollen"/>
    <property type="evidence" value="ECO:0007669"/>
    <property type="project" value="InterPro"/>
</dbReference>
<keyword evidence="14" id="KW-0472">Membrane</keyword>
<keyword evidence="9" id="KW-1015">Disulfide bond</keyword>
<dbReference type="AlphaFoldDB" id="A0AAV1BXU6"/>
<dbReference type="Pfam" id="PF00069">
    <property type="entry name" value="Pkinase"/>
    <property type="match status" value="1"/>
</dbReference>
<proteinExistence type="inferred from homology"/>
<dbReference type="GO" id="GO:0004674">
    <property type="term" value="F:protein serine/threonine kinase activity"/>
    <property type="evidence" value="ECO:0007669"/>
    <property type="project" value="UniProtKB-KW"/>
</dbReference>
<evidence type="ECO:0000313" key="19">
    <source>
        <dbReference type="EMBL" id="CAI9087678.1"/>
    </source>
</evidence>
<evidence type="ECO:0000256" key="1">
    <source>
        <dbReference type="ARBA" id="ARBA00004251"/>
    </source>
</evidence>
<evidence type="ECO:0000256" key="13">
    <source>
        <dbReference type="PIRNR" id="PIRNR000641"/>
    </source>
</evidence>
<dbReference type="InterPro" id="IPR024171">
    <property type="entry name" value="SRK-like_kinase"/>
</dbReference>
<evidence type="ECO:0000256" key="3">
    <source>
        <dbReference type="ARBA" id="ARBA00022527"/>
    </source>
</evidence>
<dbReference type="FunFam" id="3.30.200.20:FF:000195">
    <property type="entry name" value="G-type lectin S-receptor-like serine/threonine-protein kinase"/>
    <property type="match status" value="1"/>
</dbReference>
<dbReference type="CDD" id="cd14066">
    <property type="entry name" value="STKc_IRAK"/>
    <property type="match status" value="1"/>
</dbReference>
<evidence type="ECO:0000256" key="8">
    <source>
        <dbReference type="ARBA" id="ARBA00022840"/>
    </source>
</evidence>
<keyword evidence="8 13" id="KW-0067">ATP-binding</keyword>
<evidence type="ECO:0000256" key="4">
    <source>
        <dbReference type="ARBA" id="ARBA00022679"/>
    </source>
</evidence>
<dbReference type="CDD" id="cd01098">
    <property type="entry name" value="PAN_AP_plant"/>
    <property type="match status" value="1"/>
</dbReference>
<dbReference type="EMBL" id="OX459118">
    <property type="protein sequence ID" value="CAI9087678.1"/>
    <property type="molecule type" value="Genomic_DNA"/>
</dbReference>
<dbReference type="SUPFAM" id="SSF51110">
    <property type="entry name" value="alpha-D-mannose-specific plant lectins"/>
    <property type="match status" value="1"/>
</dbReference>
<feature type="domain" description="Protein kinase" evidence="17">
    <location>
        <begin position="513"/>
        <end position="783"/>
    </location>
</feature>
<evidence type="ECO:0000259" key="17">
    <source>
        <dbReference type="SMART" id="SM00220"/>
    </source>
</evidence>
<dbReference type="SMART" id="SM00473">
    <property type="entry name" value="PAN_AP"/>
    <property type="match status" value="1"/>
</dbReference>
<evidence type="ECO:0000259" key="18">
    <source>
        <dbReference type="SMART" id="SM00473"/>
    </source>
</evidence>
<dbReference type="Pfam" id="PF00954">
    <property type="entry name" value="S_locus_glycop"/>
    <property type="match status" value="1"/>
</dbReference>
<dbReference type="CDD" id="cd00028">
    <property type="entry name" value="B_lectin"/>
    <property type="match status" value="1"/>
</dbReference>
<dbReference type="EC" id="2.7.11.1" evidence="13"/>
<keyword evidence="10" id="KW-0325">Glycoprotein</keyword>
<dbReference type="InterPro" id="IPR011009">
    <property type="entry name" value="Kinase-like_dom_sf"/>
</dbReference>
<comment type="subcellular location">
    <subcellularLocation>
        <location evidence="1">Cell membrane</location>
        <topology evidence="1">Single-pass type I membrane protein</topology>
    </subcellularLocation>
</comment>
<evidence type="ECO:0000259" key="16">
    <source>
        <dbReference type="SMART" id="SM00108"/>
    </source>
</evidence>
<evidence type="ECO:0000256" key="2">
    <source>
        <dbReference type="ARBA" id="ARBA00022475"/>
    </source>
</evidence>
<keyword evidence="5 15" id="KW-0732">Signal</keyword>
<evidence type="ECO:0000256" key="6">
    <source>
        <dbReference type="ARBA" id="ARBA00022741"/>
    </source>
</evidence>
<dbReference type="SMART" id="SM00108">
    <property type="entry name" value="B_lectin"/>
    <property type="match status" value="1"/>
</dbReference>
<comment type="catalytic activity">
    <reaction evidence="12 13">
        <text>L-seryl-[protein] + ATP = O-phospho-L-seryl-[protein] + ADP + H(+)</text>
        <dbReference type="Rhea" id="RHEA:17989"/>
        <dbReference type="Rhea" id="RHEA-COMP:9863"/>
        <dbReference type="Rhea" id="RHEA-COMP:11604"/>
        <dbReference type="ChEBI" id="CHEBI:15378"/>
        <dbReference type="ChEBI" id="CHEBI:29999"/>
        <dbReference type="ChEBI" id="CHEBI:30616"/>
        <dbReference type="ChEBI" id="CHEBI:83421"/>
        <dbReference type="ChEBI" id="CHEBI:456216"/>
        <dbReference type="EC" id="2.7.11.1"/>
    </reaction>
</comment>
<dbReference type="InterPro" id="IPR008271">
    <property type="entry name" value="Ser/Thr_kinase_AS"/>
</dbReference>
<evidence type="ECO:0000256" key="10">
    <source>
        <dbReference type="ARBA" id="ARBA00023180"/>
    </source>
</evidence>
<keyword evidence="14" id="KW-0812">Transmembrane</keyword>
<keyword evidence="2" id="KW-1003">Cell membrane</keyword>
<protein>
    <recommendedName>
        <fullName evidence="13">Receptor-like serine/threonine-protein kinase</fullName>
        <ecNumber evidence="13">2.7.11.1</ecNumber>
    </recommendedName>
</protein>
<feature type="transmembrane region" description="Helical" evidence="14">
    <location>
        <begin position="455"/>
        <end position="477"/>
    </location>
</feature>
<feature type="domain" description="Bulb-type lectin" evidence="16">
    <location>
        <begin position="33"/>
        <end position="157"/>
    </location>
</feature>
<dbReference type="SUPFAM" id="SSF56112">
    <property type="entry name" value="Protein kinase-like (PK-like)"/>
    <property type="match status" value="1"/>
</dbReference>
<dbReference type="Gene3D" id="3.30.200.20">
    <property type="entry name" value="Phosphorylase Kinase, domain 1"/>
    <property type="match status" value="1"/>
</dbReference>
<evidence type="ECO:0000256" key="12">
    <source>
        <dbReference type="ARBA" id="ARBA00048679"/>
    </source>
</evidence>
<dbReference type="InterPro" id="IPR001480">
    <property type="entry name" value="Bulb-type_lectin_dom"/>
</dbReference>
<comment type="similarity">
    <text evidence="13">Belongs to the protein kinase superfamily. Ser/Thr protein kinase family.</text>
</comment>
<feature type="domain" description="Apple" evidence="18">
    <location>
        <begin position="355"/>
        <end position="435"/>
    </location>
</feature>
<keyword evidence="7 13" id="KW-0418">Kinase</keyword>
<gene>
    <name evidence="19" type="ORF">OLC1_LOCUS441</name>
</gene>
<keyword evidence="6 13" id="KW-0547">Nucleotide-binding</keyword>
<dbReference type="Proteomes" id="UP001161247">
    <property type="component" value="Chromosome 1"/>
</dbReference>
<dbReference type="GO" id="GO:0005886">
    <property type="term" value="C:plasma membrane"/>
    <property type="evidence" value="ECO:0007669"/>
    <property type="project" value="UniProtKB-SubCell"/>
</dbReference>
<evidence type="ECO:0000256" key="9">
    <source>
        <dbReference type="ARBA" id="ARBA00023157"/>
    </source>
</evidence>
<evidence type="ECO:0000256" key="7">
    <source>
        <dbReference type="ARBA" id="ARBA00022777"/>
    </source>
</evidence>
<dbReference type="Pfam" id="PF08276">
    <property type="entry name" value="PAN_2"/>
    <property type="match status" value="1"/>
</dbReference>
<keyword evidence="20" id="KW-1185">Reference proteome</keyword>
<evidence type="ECO:0000256" key="15">
    <source>
        <dbReference type="SAM" id="SignalP"/>
    </source>
</evidence>
<dbReference type="InterPro" id="IPR000858">
    <property type="entry name" value="S_locus_glycoprot_dom"/>
</dbReference>
<comment type="catalytic activity">
    <reaction evidence="11 13">
        <text>L-threonyl-[protein] + ATP = O-phospho-L-threonyl-[protein] + ADP + H(+)</text>
        <dbReference type="Rhea" id="RHEA:46608"/>
        <dbReference type="Rhea" id="RHEA-COMP:11060"/>
        <dbReference type="Rhea" id="RHEA-COMP:11605"/>
        <dbReference type="ChEBI" id="CHEBI:15378"/>
        <dbReference type="ChEBI" id="CHEBI:30013"/>
        <dbReference type="ChEBI" id="CHEBI:30616"/>
        <dbReference type="ChEBI" id="CHEBI:61977"/>
        <dbReference type="ChEBI" id="CHEBI:456216"/>
        <dbReference type="EC" id="2.7.11.1"/>
    </reaction>
</comment>
<dbReference type="FunFam" id="1.10.510.10:FF:000060">
    <property type="entry name" value="G-type lectin S-receptor-like serine/threonine-protein kinase"/>
    <property type="match status" value="1"/>
</dbReference>
<evidence type="ECO:0000256" key="5">
    <source>
        <dbReference type="ARBA" id="ARBA00022729"/>
    </source>
</evidence>
<keyword evidence="3 13" id="KW-0723">Serine/threonine-protein kinase</keyword>
<dbReference type="PANTHER" id="PTHR27002">
    <property type="entry name" value="RECEPTOR-LIKE SERINE/THREONINE-PROTEIN KINASE SD1-8"/>
    <property type="match status" value="1"/>
</dbReference>
<evidence type="ECO:0000256" key="11">
    <source>
        <dbReference type="ARBA" id="ARBA00047899"/>
    </source>
</evidence>
<keyword evidence="4 13" id="KW-0808">Transferase</keyword>
<name>A0AAV1BXU6_OLDCO</name>
<dbReference type="InterPro" id="IPR003609">
    <property type="entry name" value="Pan_app"/>
</dbReference>
<dbReference type="Pfam" id="PF01453">
    <property type="entry name" value="B_lectin"/>
    <property type="match status" value="1"/>
</dbReference>
<feature type="signal peptide" evidence="15">
    <location>
        <begin position="1"/>
        <end position="22"/>
    </location>
</feature>
<dbReference type="PIRSF" id="PIRSF000641">
    <property type="entry name" value="SRK"/>
    <property type="match status" value="1"/>
</dbReference>
<organism evidence="19 20">
    <name type="scientific">Oldenlandia corymbosa var. corymbosa</name>
    <dbReference type="NCBI Taxonomy" id="529605"/>
    <lineage>
        <taxon>Eukaryota</taxon>
        <taxon>Viridiplantae</taxon>
        <taxon>Streptophyta</taxon>
        <taxon>Embryophyta</taxon>
        <taxon>Tracheophyta</taxon>
        <taxon>Spermatophyta</taxon>
        <taxon>Magnoliopsida</taxon>
        <taxon>eudicotyledons</taxon>
        <taxon>Gunneridae</taxon>
        <taxon>Pentapetalae</taxon>
        <taxon>asterids</taxon>
        <taxon>lamiids</taxon>
        <taxon>Gentianales</taxon>
        <taxon>Rubiaceae</taxon>
        <taxon>Rubioideae</taxon>
        <taxon>Spermacoceae</taxon>
        <taxon>Hedyotis-Oldenlandia complex</taxon>
        <taxon>Oldenlandia</taxon>
    </lineage>
</organism>
<accession>A0AAV1BXU6</accession>
<dbReference type="PANTHER" id="PTHR27002:SF566">
    <property type="entry name" value="RECEPTOR-LIKE SERINE_THREONINE-PROTEIN KINASE"/>
    <property type="match status" value="1"/>
</dbReference>
<dbReference type="Gene3D" id="1.10.510.10">
    <property type="entry name" value="Transferase(Phosphotransferase) domain 1"/>
    <property type="match status" value="1"/>
</dbReference>
<keyword evidence="14" id="KW-1133">Transmembrane helix</keyword>
<evidence type="ECO:0000256" key="14">
    <source>
        <dbReference type="SAM" id="Phobius"/>
    </source>
</evidence>
<dbReference type="SMART" id="SM00220">
    <property type="entry name" value="S_TKc"/>
    <property type="match status" value="1"/>
</dbReference>
<dbReference type="PROSITE" id="PS00108">
    <property type="entry name" value="PROTEIN_KINASE_ST"/>
    <property type="match status" value="1"/>
</dbReference>
<dbReference type="Gene3D" id="2.90.10.10">
    <property type="entry name" value="Bulb-type lectin domain"/>
    <property type="match status" value="1"/>
</dbReference>
<dbReference type="InterPro" id="IPR036426">
    <property type="entry name" value="Bulb-type_lectin_dom_sf"/>
</dbReference>
<dbReference type="FunFam" id="2.90.10.10:FF:000005">
    <property type="entry name" value="G-type lectin S-receptor-like serine/threonine-protein kinase"/>
    <property type="match status" value="1"/>
</dbReference>
<feature type="chain" id="PRO_5043841414" description="Receptor-like serine/threonine-protein kinase" evidence="15">
    <location>
        <begin position="23"/>
        <end position="826"/>
    </location>
</feature>
<dbReference type="InterPro" id="IPR000719">
    <property type="entry name" value="Prot_kinase_dom"/>
</dbReference>
<sequence length="826" mass="92715">MPQKNKALCSIAFLIFTSIIQSCSTSKDTITQNQSFKDGDILVSSGSTFAFGFFSPGNSLNRYVGIWFNTVPEQTVVWVANRDNPIQGTNGSLSIEASGNLVLRDLSNNRLVWSTNISGLAADSYFAQLLDSGNLLLLQGLNQSTSRVNLWQSFDFPTNTLLPYMKLGVNRTSGHQWTLTSWKSRDDPGTGDFQDKLELNSSPPQFFLFQNSEKIWRHGPWREHYLSQLPDTSTGYVFSSSYNESDAEVSLLYGLPDPSILSKVTVNESGFLEFATWQDDQRKWLRFGSFPNDICDYYRQCGAFSVCGPYKSGEFECQCLPGYSPKSERDKHSKNATNGCTNKLTGEQFCGNISSVDVEFIKLTSVKLPDTANAIGNRTMGLEECADLCLKNCSCTAYANAYTDNGGSGCITWYGDLMDMRQLSNAGQDVFYIRVSQSELAQYQKNSKRSESKRLIIILVPSVGGILLLIYSTWLVLLKRKDGQSKADDCTDKKALDLPTFKMSSISAATNSFSLTNKIGEGGFGPVYKAELATGQMIAIKRLSTDSMQGLVEFKNEVILISKLQHRNLVRLLGCCIDGQERMLIYEYMPNKSLDNYIYDGETRKGLNWRMRFNIIIGIARGLVYLHRDSRLRIIHRDLKASNILLDKEMNPKISDFGTARAFKEQQLLAKTIRVVGTHGYMAPEYITRGLYSMKSDVFSFGVLILETVSGKRNRDFHPDQDHNLLGHAWNLWNEGSVDRLIDELMEDQFPALEVERCIQVGLLCVQRRPEDRPTMTTVLSMLDSTNSVLPQPNQPAFSNTLICVENSLNKMRRTNGITLTVLEGR</sequence>
<reference evidence="19" key="1">
    <citation type="submission" date="2023-03" db="EMBL/GenBank/DDBJ databases">
        <authorList>
            <person name="Julca I."/>
        </authorList>
    </citation>
    <scope>NUCLEOTIDE SEQUENCE</scope>
</reference>